<comment type="caution">
    <text evidence="5">The sequence shown here is derived from an EMBL/GenBank/DDBJ whole genome shotgun (WGS) entry which is preliminary data.</text>
</comment>
<proteinExistence type="inferred from homology"/>
<accession>A0A132AIW0</accession>
<gene>
    <name evidence="5" type="ORF">QR98_0090820</name>
</gene>
<dbReference type="Gene3D" id="2.30.30.40">
    <property type="entry name" value="SH3 Domains"/>
    <property type="match status" value="1"/>
</dbReference>
<dbReference type="GO" id="GO:0007254">
    <property type="term" value="P:JNK cascade"/>
    <property type="evidence" value="ECO:0007669"/>
    <property type="project" value="TreeGrafter"/>
</dbReference>
<reference evidence="5 6" key="1">
    <citation type="journal article" date="2015" name="Parasit. Vectors">
        <title>Draft genome of the scabies mite.</title>
        <authorList>
            <person name="Rider S.D.Jr."/>
            <person name="Morgan M.S."/>
            <person name="Arlian L.G."/>
        </authorList>
    </citation>
    <scope>NUCLEOTIDE SEQUENCE [LARGE SCALE GENOMIC DNA]</scope>
    <source>
        <strain evidence="5">Arlian Lab</strain>
    </source>
</reference>
<dbReference type="GO" id="GO:0046328">
    <property type="term" value="P:regulation of JNK cascade"/>
    <property type="evidence" value="ECO:0007669"/>
    <property type="project" value="InterPro"/>
</dbReference>
<dbReference type="OrthoDB" id="5965083at2759"/>
<protein>
    <submittedName>
        <fullName evidence="5">JNK-interacting protein 1-like protein</fullName>
    </submittedName>
</protein>
<dbReference type="SUPFAM" id="SSF50044">
    <property type="entry name" value="SH3-domain"/>
    <property type="match status" value="1"/>
</dbReference>
<evidence type="ECO:0000256" key="2">
    <source>
        <dbReference type="ARBA" id="ARBA00009866"/>
    </source>
</evidence>
<keyword evidence="4" id="KW-0963">Cytoplasm</keyword>
<dbReference type="Gene3D" id="2.30.29.30">
    <property type="entry name" value="Pleckstrin-homology domain (PH domain)/Phosphotyrosine-binding domain (PTB)"/>
    <property type="match status" value="1"/>
</dbReference>
<dbReference type="PANTHER" id="PTHR47437">
    <property type="entry name" value="JNK-INTERACTING PROTEIN 1-LIKE PROTEIN"/>
    <property type="match status" value="1"/>
</dbReference>
<dbReference type="InterPro" id="IPR036028">
    <property type="entry name" value="SH3-like_dom_sf"/>
</dbReference>
<dbReference type="Pfam" id="PF00640">
    <property type="entry name" value="PID"/>
    <property type="match status" value="1"/>
</dbReference>
<dbReference type="PROSITE" id="PS50002">
    <property type="entry name" value="SH3"/>
    <property type="match status" value="1"/>
</dbReference>
<dbReference type="AlphaFoldDB" id="A0A132AIW0"/>
<sequence>MYSIDQNNLESSSKKPTHRALYKFCSRHSEELDLEVGDLIQVLKEFDDSWTEGINLRTNQRGIFPSSMIINIDQQLDVSELIDESNDFVAPEYFQLIFLGSIEIDRYKGKEVLDESIQKITLRVRDRCDYQAKSIHCLLKISETGIRIYNRIRLEDNERNDSIEIDPNNEQLRNELSRMKPVYCFALVQITFCGYQIQNDRHYFAFITRHPFDQQRFACHVFENIEIDQLRTSTVNSQERLRKLYASNEARKACEAVGRAFHCFYNRFVQISTN</sequence>
<dbReference type="SMART" id="SM00462">
    <property type="entry name" value="PTB"/>
    <property type="match status" value="1"/>
</dbReference>
<evidence type="ECO:0000256" key="1">
    <source>
        <dbReference type="ARBA" id="ARBA00004496"/>
    </source>
</evidence>
<dbReference type="FunFam" id="2.30.30.40:FF:000032">
    <property type="entry name" value="Putative C-Jun-amino-terminal kinase-interacting protein 2"/>
    <property type="match status" value="1"/>
</dbReference>
<dbReference type="GO" id="GO:0005078">
    <property type="term" value="F:MAP-kinase scaffold activity"/>
    <property type="evidence" value="ECO:0007669"/>
    <property type="project" value="TreeGrafter"/>
</dbReference>
<dbReference type="GO" id="GO:0008432">
    <property type="term" value="F:JUN kinase binding"/>
    <property type="evidence" value="ECO:0007669"/>
    <property type="project" value="TreeGrafter"/>
</dbReference>
<evidence type="ECO:0000313" key="5">
    <source>
        <dbReference type="EMBL" id="KPM10525.1"/>
    </source>
</evidence>
<dbReference type="SMART" id="SM00326">
    <property type="entry name" value="SH3"/>
    <property type="match status" value="1"/>
</dbReference>
<evidence type="ECO:0000256" key="4">
    <source>
        <dbReference type="ARBA" id="ARBA00022490"/>
    </source>
</evidence>
<keyword evidence="3" id="KW-0728">SH3 domain</keyword>
<comment type="similarity">
    <text evidence="2">Belongs to the JIP scaffold family.</text>
</comment>
<name>A0A132AIW0_SARSC</name>
<organism evidence="5 6">
    <name type="scientific">Sarcoptes scabiei</name>
    <name type="common">Itch mite</name>
    <name type="synonym">Acarus scabiei</name>
    <dbReference type="NCBI Taxonomy" id="52283"/>
    <lineage>
        <taxon>Eukaryota</taxon>
        <taxon>Metazoa</taxon>
        <taxon>Ecdysozoa</taxon>
        <taxon>Arthropoda</taxon>
        <taxon>Chelicerata</taxon>
        <taxon>Arachnida</taxon>
        <taxon>Acari</taxon>
        <taxon>Acariformes</taxon>
        <taxon>Sarcoptiformes</taxon>
        <taxon>Astigmata</taxon>
        <taxon>Psoroptidia</taxon>
        <taxon>Sarcoptoidea</taxon>
        <taxon>Sarcoptidae</taxon>
        <taxon>Sarcoptinae</taxon>
        <taxon>Sarcoptes</taxon>
    </lineage>
</organism>
<dbReference type="VEuPathDB" id="VectorBase:SSCA004571"/>
<dbReference type="InterPro" id="IPR006020">
    <property type="entry name" value="PTB/PI_dom"/>
</dbReference>
<dbReference type="Pfam" id="PF00018">
    <property type="entry name" value="SH3_1"/>
    <property type="match status" value="1"/>
</dbReference>
<dbReference type="GO" id="GO:0005737">
    <property type="term" value="C:cytoplasm"/>
    <property type="evidence" value="ECO:0007669"/>
    <property type="project" value="UniProtKB-SubCell"/>
</dbReference>
<dbReference type="EMBL" id="JXLN01015317">
    <property type="protein sequence ID" value="KPM10525.1"/>
    <property type="molecule type" value="Genomic_DNA"/>
</dbReference>
<dbReference type="SUPFAM" id="SSF50729">
    <property type="entry name" value="PH domain-like"/>
    <property type="match status" value="1"/>
</dbReference>
<dbReference type="Proteomes" id="UP000616769">
    <property type="component" value="Unassembled WGS sequence"/>
</dbReference>
<dbReference type="InterPro" id="IPR001452">
    <property type="entry name" value="SH3_domain"/>
</dbReference>
<dbReference type="InterPro" id="IPR047178">
    <property type="entry name" value="JIP1_scaffold"/>
</dbReference>
<dbReference type="InterPro" id="IPR011993">
    <property type="entry name" value="PH-like_dom_sf"/>
</dbReference>
<evidence type="ECO:0000313" key="6">
    <source>
        <dbReference type="Proteomes" id="UP000616769"/>
    </source>
</evidence>
<evidence type="ECO:0000256" key="3">
    <source>
        <dbReference type="ARBA" id="ARBA00022443"/>
    </source>
</evidence>
<comment type="subcellular location">
    <subcellularLocation>
        <location evidence="1">Cytoplasm</location>
    </subcellularLocation>
</comment>
<dbReference type="PANTHER" id="PTHR47437:SF4">
    <property type="entry name" value="JNK-INTERACTING PROTEIN 1-LIKE PROTEIN"/>
    <property type="match status" value="1"/>
</dbReference>